<organism evidence="2 3">
    <name type="scientific">Ruminococcus turbiniformis</name>
    <dbReference type="NCBI Taxonomy" id="2881258"/>
    <lineage>
        <taxon>Bacteria</taxon>
        <taxon>Bacillati</taxon>
        <taxon>Bacillota</taxon>
        <taxon>Clostridia</taxon>
        <taxon>Eubacteriales</taxon>
        <taxon>Oscillospiraceae</taxon>
        <taxon>Ruminococcus</taxon>
    </lineage>
</organism>
<feature type="transmembrane region" description="Helical" evidence="1">
    <location>
        <begin position="25"/>
        <end position="44"/>
    </location>
</feature>
<dbReference type="RefSeq" id="WP_227709132.1">
    <property type="nucleotide sequence ID" value="NZ_JAJEQX010000052.1"/>
</dbReference>
<evidence type="ECO:0008006" key="4">
    <source>
        <dbReference type="Google" id="ProtNLM"/>
    </source>
</evidence>
<keyword evidence="1" id="KW-0812">Transmembrane</keyword>
<reference evidence="2 3" key="1">
    <citation type="submission" date="2021-10" db="EMBL/GenBank/DDBJ databases">
        <title>Anaerobic single-cell dispensing facilitates the cultivation of human gut bacteria.</title>
        <authorList>
            <person name="Afrizal A."/>
        </authorList>
    </citation>
    <scope>NUCLEOTIDE SEQUENCE [LARGE SCALE GENOMIC DNA]</scope>
    <source>
        <strain evidence="2 3">CLA-AA-H200</strain>
    </source>
</reference>
<keyword evidence="1" id="KW-1133">Transmembrane helix</keyword>
<proteinExistence type="predicted"/>
<dbReference type="EMBL" id="JAJEQX010000052">
    <property type="protein sequence ID" value="MCC2256151.1"/>
    <property type="molecule type" value="Genomic_DNA"/>
</dbReference>
<protein>
    <recommendedName>
        <fullName evidence="4">Amino acid permease</fullName>
    </recommendedName>
</protein>
<keyword evidence="3" id="KW-1185">Reference proteome</keyword>
<dbReference type="Proteomes" id="UP001198151">
    <property type="component" value="Unassembled WGS sequence"/>
</dbReference>
<name>A0ABS8G1L5_9FIRM</name>
<accession>A0ABS8G1L5</accession>
<feature type="transmembrane region" description="Helical" evidence="1">
    <location>
        <begin position="89"/>
        <end position="106"/>
    </location>
</feature>
<comment type="caution">
    <text evidence="2">The sequence shown here is derived from an EMBL/GenBank/DDBJ whole genome shotgun (WGS) entry which is preliminary data.</text>
</comment>
<feature type="transmembrane region" description="Helical" evidence="1">
    <location>
        <begin position="64"/>
        <end position="83"/>
    </location>
</feature>
<keyword evidence="1" id="KW-0472">Membrane</keyword>
<sequence length="127" mass="13823">MKLQTKIVGAVPILTGLDLESISRLGNGLSLIYVLFPISTGYIIYKKNPEAMARSTFKIGKTPLMIITTIGLAGYVMAAILNFADIQNAGMMLVIFFAAVIIYAFLREKHVNKVAEEKRLAASGKAE</sequence>
<gene>
    <name evidence="2" type="ORF">LKD70_17355</name>
</gene>
<evidence type="ECO:0000313" key="2">
    <source>
        <dbReference type="EMBL" id="MCC2256151.1"/>
    </source>
</evidence>
<evidence type="ECO:0000256" key="1">
    <source>
        <dbReference type="SAM" id="Phobius"/>
    </source>
</evidence>
<evidence type="ECO:0000313" key="3">
    <source>
        <dbReference type="Proteomes" id="UP001198151"/>
    </source>
</evidence>